<reference evidence="1" key="1">
    <citation type="submission" date="2023-07" db="EMBL/GenBank/DDBJ databases">
        <title>draft genome sequence of fig (Ficus carica).</title>
        <authorList>
            <person name="Takahashi T."/>
            <person name="Nishimura K."/>
        </authorList>
    </citation>
    <scope>NUCLEOTIDE SEQUENCE</scope>
</reference>
<keyword evidence="2" id="KW-1185">Reference proteome</keyword>
<evidence type="ECO:0000313" key="1">
    <source>
        <dbReference type="EMBL" id="GMN60143.1"/>
    </source>
</evidence>
<accession>A0AA88DRJ1</accession>
<sequence length="102" mass="11357">MTGSFWRSGSLASDVVLMMLKIYSQGCRCRRKRRLAAHNSHFVAARSEVQRSPLKKEELEKCSSGAVKHLGTPRVVEQGEELNRSVLDRVPNPTPTIEGVGH</sequence>
<comment type="caution">
    <text evidence="1">The sequence shown here is derived from an EMBL/GenBank/DDBJ whole genome shotgun (WGS) entry which is preliminary data.</text>
</comment>
<protein>
    <submittedName>
        <fullName evidence="1">Uncharacterized protein</fullName>
    </submittedName>
</protein>
<dbReference type="AlphaFoldDB" id="A0AA88DRJ1"/>
<name>A0AA88DRJ1_FICCA</name>
<proteinExistence type="predicted"/>
<evidence type="ECO:0000313" key="2">
    <source>
        <dbReference type="Proteomes" id="UP001187192"/>
    </source>
</evidence>
<gene>
    <name evidence="1" type="ORF">TIFTF001_029219</name>
</gene>
<dbReference type="EMBL" id="BTGU01000095">
    <property type="protein sequence ID" value="GMN60143.1"/>
    <property type="molecule type" value="Genomic_DNA"/>
</dbReference>
<organism evidence="1 2">
    <name type="scientific">Ficus carica</name>
    <name type="common">Common fig</name>
    <dbReference type="NCBI Taxonomy" id="3494"/>
    <lineage>
        <taxon>Eukaryota</taxon>
        <taxon>Viridiplantae</taxon>
        <taxon>Streptophyta</taxon>
        <taxon>Embryophyta</taxon>
        <taxon>Tracheophyta</taxon>
        <taxon>Spermatophyta</taxon>
        <taxon>Magnoliopsida</taxon>
        <taxon>eudicotyledons</taxon>
        <taxon>Gunneridae</taxon>
        <taxon>Pentapetalae</taxon>
        <taxon>rosids</taxon>
        <taxon>fabids</taxon>
        <taxon>Rosales</taxon>
        <taxon>Moraceae</taxon>
        <taxon>Ficeae</taxon>
        <taxon>Ficus</taxon>
    </lineage>
</organism>
<dbReference type="Proteomes" id="UP001187192">
    <property type="component" value="Unassembled WGS sequence"/>
</dbReference>